<dbReference type="SUPFAM" id="SSF53271">
    <property type="entry name" value="PRTase-like"/>
    <property type="match status" value="1"/>
</dbReference>
<reference evidence="15" key="1">
    <citation type="submission" date="2016-11" db="EMBL/GenBank/DDBJ databases">
        <authorList>
            <person name="Varghese N."/>
            <person name="Submissions S."/>
        </authorList>
    </citation>
    <scope>NUCLEOTIDE SEQUENCE [LARGE SCALE GENOMIC DNA]</scope>
    <source>
        <strain evidence="15">DSM 17957</strain>
    </source>
</reference>
<dbReference type="STRING" id="1121919.SAMN02745975_00040"/>
<dbReference type="EC" id="2.4.2.7" evidence="7 12"/>
<feature type="domain" description="Phosphoribosyltransferase" evidence="13">
    <location>
        <begin position="47"/>
        <end position="165"/>
    </location>
</feature>
<dbReference type="GO" id="GO:0003999">
    <property type="term" value="F:adenine phosphoribosyltransferase activity"/>
    <property type="evidence" value="ECO:0007669"/>
    <property type="project" value="UniProtKB-UniRule"/>
</dbReference>
<dbReference type="EMBL" id="FQZV01000003">
    <property type="protein sequence ID" value="SHI51627.1"/>
    <property type="molecule type" value="Genomic_DNA"/>
</dbReference>
<evidence type="ECO:0000313" key="14">
    <source>
        <dbReference type="EMBL" id="SHI51627.1"/>
    </source>
</evidence>
<dbReference type="GO" id="GO:0006168">
    <property type="term" value="P:adenine salvage"/>
    <property type="evidence" value="ECO:0007669"/>
    <property type="project" value="InterPro"/>
</dbReference>
<dbReference type="RefSeq" id="WP_110939360.1">
    <property type="nucleotide sequence ID" value="NZ_FQZV01000003.1"/>
</dbReference>
<keyword evidence="9 12" id="KW-0328">Glycosyltransferase</keyword>
<keyword evidence="10 12" id="KW-0808">Transferase</keyword>
<comment type="function">
    <text evidence="2 12">Catalyzes a salvage reaction resulting in the formation of AMP, that is energically less costly than de novo synthesis.</text>
</comment>
<evidence type="ECO:0000256" key="7">
    <source>
        <dbReference type="ARBA" id="ARBA00011893"/>
    </source>
</evidence>
<dbReference type="GO" id="GO:0002055">
    <property type="term" value="F:adenine binding"/>
    <property type="evidence" value="ECO:0007669"/>
    <property type="project" value="TreeGrafter"/>
</dbReference>
<evidence type="ECO:0000259" key="13">
    <source>
        <dbReference type="Pfam" id="PF00156"/>
    </source>
</evidence>
<dbReference type="Proteomes" id="UP000184536">
    <property type="component" value="Unassembled WGS sequence"/>
</dbReference>
<dbReference type="PANTHER" id="PTHR32315">
    <property type="entry name" value="ADENINE PHOSPHORIBOSYLTRANSFERASE"/>
    <property type="match status" value="1"/>
</dbReference>
<dbReference type="OrthoDB" id="9803963at2"/>
<dbReference type="PANTHER" id="PTHR32315:SF3">
    <property type="entry name" value="ADENINE PHOSPHORIBOSYLTRANSFERASE"/>
    <property type="match status" value="1"/>
</dbReference>
<comment type="catalytic activity">
    <reaction evidence="1 12">
        <text>AMP + diphosphate = 5-phospho-alpha-D-ribose 1-diphosphate + adenine</text>
        <dbReference type="Rhea" id="RHEA:16609"/>
        <dbReference type="ChEBI" id="CHEBI:16708"/>
        <dbReference type="ChEBI" id="CHEBI:33019"/>
        <dbReference type="ChEBI" id="CHEBI:58017"/>
        <dbReference type="ChEBI" id="CHEBI:456215"/>
        <dbReference type="EC" id="2.4.2.7"/>
    </reaction>
</comment>
<proteinExistence type="inferred from homology"/>
<dbReference type="CDD" id="cd06223">
    <property type="entry name" value="PRTases_typeI"/>
    <property type="match status" value="1"/>
</dbReference>
<accession>A0A1M6BSG3</accession>
<dbReference type="InterPro" id="IPR050054">
    <property type="entry name" value="UPRTase/APRTase"/>
</dbReference>
<dbReference type="GO" id="GO:0005737">
    <property type="term" value="C:cytoplasm"/>
    <property type="evidence" value="ECO:0007669"/>
    <property type="project" value="UniProtKB-SubCell"/>
</dbReference>
<evidence type="ECO:0000256" key="5">
    <source>
        <dbReference type="ARBA" id="ARBA00008391"/>
    </source>
</evidence>
<dbReference type="HAMAP" id="MF_00004">
    <property type="entry name" value="Aden_phosphoribosyltr"/>
    <property type="match status" value="1"/>
</dbReference>
<evidence type="ECO:0000256" key="2">
    <source>
        <dbReference type="ARBA" id="ARBA00003968"/>
    </source>
</evidence>
<comment type="pathway">
    <text evidence="4 12">Purine metabolism; AMP biosynthesis via salvage pathway; AMP from adenine: step 1/1.</text>
</comment>
<keyword evidence="15" id="KW-1185">Reference proteome</keyword>
<evidence type="ECO:0000256" key="1">
    <source>
        <dbReference type="ARBA" id="ARBA00000868"/>
    </source>
</evidence>
<comment type="similarity">
    <text evidence="5 12">Belongs to the purine/pyrimidine phosphoribosyltransferase family.</text>
</comment>
<organism evidence="14 15">
    <name type="scientific">Geosporobacter subterraneus DSM 17957</name>
    <dbReference type="NCBI Taxonomy" id="1121919"/>
    <lineage>
        <taxon>Bacteria</taxon>
        <taxon>Bacillati</taxon>
        <taxon>Bacillota</taxon>
        <taxon>Clostridia</taxon>
        <taxon>Peptostreptococcales</taxon>
        <taxon>Thermotaleaceae</taxon>
        <taxon>Geosporobacter</taxon>
    </lineage>
</organism>
<dbReference type="Pfam" id="PF00156">
    <property type="entry name" value="Pribosyltran"/>
    <property type="match status" value="1"/>
</dbReference>
<dbReference type="InterPro" id="IPR005764">
    <property type="entry name" value="Ade_phspho_trans"/>
</dbReference>
<dbReference type="NCBIfam" id="NF002636">
    <property type="entry name" value="PRK02304.1-5"/>
    <property type="match status" value="1"/>
</dbReference>
<name>A0A1M6BSG3_9FIRM</name>
<dbReference type="NCBIfam" id="NF002633">
    <property type="entry name" value="PRK02304.1-2"/>
    <property type="match status" value="1"/>
</dbReference>
<evidence type="ECO:0000256" key="3">
    <source>
        <dbReference type="ARBA" id="ARBA00004496"/>
    </source>
</evidence>
<dbReference type="InterPro" id="IPR029057">
    <property type="entry name" value="PRTase-like"/>
</dbReference>
<evidence type="ECO:0000256" key="12">
    <source>
        <dbReference type="HAMAP-Rule" id="MF_00004"/>
    </source>
</evidence>
<dbReference type="Gene3D" id="3.40.50.2020">
    <property type="match status" value="1"/>
</dbReference>
<keyword evidence="8 12" id="KW-0963">Cytoplasm</keyword>
<gene>
    <name evidence="12" type="primary">apt</name>
    <name evidence="14" type="ORF">SAMN02745975_00040</name>
</gene>
<evidence type="ECO:0000256" key="8">
    <source>
        <dbReference type="ARBA" id="ARBA00022490"/>
    </source>
</evidence>
<dbReference type="GO" id="GO:0006166">
    <property type="term" value="P:purine ribonucleoside salvage"/>
    <property type="evidence" value="ECO:0007669"/>
    <property type="project" value="UniProtKB-UniRule"/>
</dbReference>
<evidence type="ECO:0000256" key="10">
    <source>
        <dbReference type="ARBA" id="ARBA00022679"/>
    </source>
</evidence>
<dbReference type="NCBIfam" id="NF002634">
    <property type="entry name" value="PRK02304.1-3"/>
    <property type="match status" value="1"/>
</dbReference>
<evidence type="ECO:0000256" key="4">
    <source>
        <dbReference type="ARBA" id="ARBA00004659"/>
    </source>
</evidence>
<dbReference type="UniPathway" id="UPA00588">
    <property type="reaction ID" value="UER00646"/>
</dbReference>
<comment type="subcellular location">
    <subcellularLocation>
        <location evidence="3 12">Cytoplasm</location>
    </subcellularLocation>
</comment>
<dbReference type="FunFam" id="3.40.50.2020:FF:000004">
    <property type="entry name" value="Adenine phosphoribosyltransferase"/>
    <property type="match status" value="1"/>
</dbReference>
<evidence type="ECO:0000256" key="9">
    <source>
        <dbReference type="ARBA" id="ARBA00022676"/>
    </source>
</evidence>
<evidence type="ECO:0000256" key="6">
    <source>
        <dbReference type="ARBA" id="ARBA00011738"/>
    </source>
</evidence>
<keyword evidence="11 12" id="KW-0660">Purine salvage</keyword>
<evidence type="ECO:0000313" key="15">
    <source>
        <dbReference type="Proteomes" id="UP000184536"/>
    </source>
</evidence>
<dbReference type="GO" id="GO:0016208">
    <property type="term" value="F:AMP binding"/>
    <property type="evidence" value="ECO:0007669"/>
    <property type="project" value="TreeGrafter"/>
</dbReference>
<dbReference type="NCBIfam" id="TIGR01090">
    <property type="entry name" value="apt"/>
    <property type="match status" value="1"/>
</dbReference>
<evidence type="ECO:0000256" key="11">
    <source>
        <dbReference type="ARBA" id="ARBA00022726"/>
    </source>
</evidence>
<dbReference type="AlphaFoldDB" id="A0A1M6BSG3"/>
<protein>
    <recommendedName>
        <fullName evidence="7 12">Adenine phosphoribosyltransferase</fullName>
        <shortName evidence="12">APRT</shortName>
        <ecNumber evidence="7 12">2.4.2.7</ecNumber>
    </recommendedName>
</protein>
<sequence>MDLKEKIRVIPDFPEKGIRFKDITTLLKDGETFRYTIDQFVKEVEDKDFDLVIGPESRGFIVGTPLAYALKKGFVPVRKPNKLPGETLRYEYKLEYGSDVLEIHKDAIKPGQKVIIADDLLATGGTIYSTIKLIEELGGVVVGIVFLIELTYLEGRKRLEGYDVRSLVKY</sequence>
<comment type="subunit">
    <text evidence="6 12">Homodimer.</text>
</comment>
<dbReference type="InterPro" id="IPR000836">
    <property type="entry name" value="PRTase_dom"/>
</dbReference>
<dbReference type="GO" id="GO:0044209">
    <property type="term" value="P:AMP salvage"/>
    <property type="evidence" value="ECO:0007669"/>
    <property type="project" value="UniProtKB-UniRule"/>
</dbReference>